<dbReference type="InterPro" id="IPR048627">
    <property type="entry name" value="Sec10_HB"/>
</dbReference>
<feature type="domain" description="F-box" evidence="1">
    <location>
        <begin position="28"/>
        <end position="68"/>
    </location>
</feature>
<gene>
    <name evidence="2" type="primary">RCY1</name>
    <name evidence="2" type="ORF">MCUN1_001015</name>
</gene>
<evidence type="ECO:0000313" key="3">
    <source>
        <dbReference type="Proteomes" id="UP001219933"/>
    </source>
</evidence>
<keyword evidence="3" id="KW-1185">Reference proteome</keyword>
<dbReference type="Pfam" id="PF12937">
    <property type="entry name" value="F-box-like"/>
    <property type="match status" value="1"/>
</dbReference>
<dbReference type="SUPFAM" id="SSF81383">
    <property type="entry name" value="F-box domain"/>
    <property type="match status" value="1"/>
</dbReference>
<dbReference type="EMBL" id="CP119878">
    <property type="protein sequence ID" value="WFD34178.1"/>
    <property type="molecule type" value="Genomic_DNA"/>
</dbReference>
<dbReference type="CDD" id="cd09917">
    <property type="entry name" value="F-box_SF"/>
    <property type="match status" value="1"/>
</dbReference>
<dbReference type="InterPro" id="IPR036047">
    <property type="entry name" value="F-box-like_dom_sf"/>
</dbReference>
<dbReference type="GO" id="GO:0006887">
    <property type="term" value="P:exocytosis"/>
    <property type="evidence" value="ECO:0007669"/>
    <property type="project" value="TreeGrafter"/>
</dbReference>
<dbReference type="GO" id="GO:0000145">
    <property type="term" value="C:exocyst"/>
    <property type="evidence" value="ECO:0007669"/>
    <property type="project" value="TreeGrafter"/>
</dbReference>
<protein>
    <submittedName>
        <fullName evidence="2">F-box protein: endocytic membrane traffic, recycling ReCYcling 1</fullName>
    </submittedName>
</protein>
<evidence type="ECO:0000259" key="1">
    <source>
        <dbReference type="SMART" id="SM00256"/>
    </source>
</evidence>
<accession>A0AAF0EWX5</accession>
<reference evidence="2" key="1">
    <citation type="submission" date="2023-03" db="EMBL/GenBank/DDBJ databases">
        <title>Mating type loci evolution in Malassezia.</title>
        <authorList>
            <person name="Coelho M.A."/>
        </authorList>
    </citation>
    <scope>NUCLEOTIDE SEQUENCE</scope>
    <source>
        <strain evidence="2">CBS 11721</strain>
    </source>
</reference>
<dbReference type="SMART" id="SM00256">
    <property type="entry name" value="FBOX"/>
    <property type="match status" value="1"/>
</dbReference>
<dbReference type="Pfam" id="PF07393">
    <property type="entry name" value="Sec10_HB"/>
    <property type="match status" value="1"/>
</dbReference>
<dbReference type="Proteomes" id="UP001219933">
    <property type="component" value="Chromosome 2"/>
</dbReference>
<dbReference type="PANTHER" id="PTHR12100:SF1">
    <property type="entry name" value="RECYCLIN-1"/>
    <property type="match status" value="1"/>
</dbReference>
<dbReference type="InterPro" id="IPR001810">
    <property type="entry name" value="F-box_dom"/>
</dbReference>
<dbReference type="PANTHER" id="PTHR12100">
    <property type="entry name" value="SEC10"/>
    <property type="match status" value="1"/>
</dbReference>
<dbReference type="Gene3D" id="1.20.1280.50">
    <property type="match status" value="1"/>
</dbReference>
<evidence type="ECO:0000313" key="2">
    <source>
        <dbReference type="EMBL" id="WFD34178.1"/>
    </source>
</evidence>
<dbReference type="GO" id="GO:0006893">
    <property type="term" value="P:Golgi to plasma membrane transport"/>
    <property type="evidence" value="ECO:0007669"/>
    <property type="project" value="TreeGrafter"/>
</dbReference>
<proteinExistence type="predicted"/>
<sequence length="851" mass="93976">MNRWQPLAQPGSAPLFSAADAFGEAAGLPKEVLVNICDHLPVKDLASVALVSKSFCGAVRDEQLWEHRWKRLGWVPISGMPEALLDSPILPIAPAADEPPRDSSRAVDLLSGLDFDTLPAPRTNTPYMSRVQRAYVVLAPFAKSLISAPSASSSLLFTRVSETEAQVRLAGVLARFVSPLVGGSVADGVQSKMREALSYIDTILRSAFREADAKRKAGESAALTTMATYAKLVWELRSLPFYVGAAIPKTDPTTPCLSALQQSGGSILVEEYIGSLEIFLTALPHDPSLNVPRSGEPLTLDGMYKFIDFLNAVVTQEAPIMKRVFPEEQHAVDILLEKITTELLADYVCGLLELLQTESDELYLDAFVKSLSIALALADGHGNDAAEIVARVWTAQLDEYLTAELAWESTKLRSQCDHWTAHIERMHQQHRDAELLGAPPSAAQKRSFITTFKRALLKPVSFSSESENVADESRADEPEPGYVGLESQRAIFDDEQPVSIDSVPMSAASMQISSLLDLNTAVELINTTRLSLQRLEILKRATPQISARVQPKIDEAVVSLFATLDDFHLKPGFAKAREQIASFKPNEHDADAPIDSRTSAQVAPLILFFDLVHIGDTIQQLMQVFFDEVATRLLSTVDFTNAAVREKRRFENDLDDNVAEGLSAGVALLIQHVEHIVLTHQSPRDFYPEQGQHLDLSKPTKACSECVACLRISCNMLATCTDKSVLDIFYEEIGLRLHSVLCKHLKKQIVSISGGFQVIADLNEYYNFVVSLKQPQLTTLFAALKRVGSLYIVDDPKELAQMVRDASLSQGTLRPEEMYEFLRSRCDFKSIERSIDAELYGFKLIEDCLVM</sequence>
<organism evidence="2 3">
    <name type="scientific">Malassezia cuniculi</name>
    <dbReference type="NCBI Taxonomy" id="948313"/>
    <lineage>
        <taxon>Eukaryota</taxon>
        <taxon>Fungi</taxon>
        <taxon>Dikarya</taxon>
        <taxon>Basidiomycota</taxon>
        <taxon>Ustilaginomycotina</taxon>
        <taxon>Malasseziomycetes</taxon>
        <taxon>Malasseziales</taxon>
        <taxon>Malasseziaceae</taxon>
        <taxon>Malassezia</taxon>
    </lineage>
</organism>
<name>A0AAF0EWX5_9BASI</name>
<dbReference type="AlphaFoldDB" id="A0AAF0EWX5"/>
<dbReference type="InterPro" id="IPR009976">
    <property type="entry name" value="Sec10-like"/>
</dbReference>